<comment type="function">
    <text evidence="12">Subunit 8, of the mitochondrial membrane ATP synthase complex (F(1)F(0) ATP synthase or Complex V) that produces ATP from ADP in the presence of a proton gradient across the membrane which is generated by electron transport complexes of the respiratory chain. ATP synthase complex consist of a soluble F(1) head domain - the catalytic core - and a membrane F(1) domain - the membrane proton channel. These two domains are linked by a central stalk rotating inside the F(1) region and a stationary peripheral stalk. During catalysis, ATP synthesis in the catalytic domain of F(1) is coupled via a rotary mechanism of the central stalk subunits to proton translocation. In vivo, can only synthesize ATP although its ATP hydrolase activity can be activated artificially in vitro. Part of the complex F(0) domain.</text>
</comment>
<comment type="subunit">
    <text evidence="13">Component of the ATP synthase complex composed at least of ATP5F1A/subunit alpha, ATP5F1B/subunit beta, ATP5MC1/subunit c (homooctomer), MT-ATP6/subunit a, MT-ATP8/subunit 8, ATP5ME/subunit e, ATP5MF/subunit f, ATP5MG/subunit g, ATP5MK/subunit k, ATP5MJ/subunit j, ATP5F1C/subunit gamma, ATP5F1D/subunit delta, ATP5F1E/subunit epsilon, ATP5PF/subunit F6, ATP5PB/subunit b, ATP5PD/subunit d, ATP5PO/subunit OSCP. ATP synthase complex consists of a soluble F(1) head domain (subunits alpha(3) and beta(3)) - the catalytic core - and a membrane F(0) domain - the membrane proton channel (subunits c, a, 8, e, f, g, k and j). These two domains are linked by a central stalk (subunits gamma, delta, and epsilon) rotating inside the F1 region and a stationary peripheral stalk (subunits F6, b, d, and OSCP).</text>
</comment>
<organism evidence="16">
    <name type="scientific">Uranoscopus japonicus</name>
    <name type="common">Japanese stargazer</name>
    <dbReference type="NCBI Taxonomy" id="70848"/>
    <lineage>
        <taxon>Eukaryota</taxon>
        <taxon>Metazoa</taxon>
        <taxon>Chordata</taxon>
        <taxon>Craniata</taxon>
        <taxon>Vertebrata</taxon>
        <taxon>Euteleostomi</taxon>
        <taxon>Actinopterygii</taxon>
        <taxon>Neopterygii</taxon>
        <taxon>Teleostei</taxon>
        <taxon>Neoteleostei</taxon>
        <taxon>Acanthomorphata</taxon>
        <taxon>Eupercaria</taxon>
        <taxon>Uranoscopiformes</taxon>
        <taxon>Uranoscopidae</taxon>
        <taxon>Uranoscopus</taxon>
    </lineage>
</organism>
<evidence type="ECO:0000313" key="16">
    <source>
        <dbReference type="EMBL" id="BAX03816.1"/>
    </source>
</evidence>
<geneLocation type="mitochondrion" evidence="16"/>
<evidence type="ECO:0000256" key="4">
    <source>
        <dbReference type="ARBA" id="ARBA00022547"/>
    </source>
</evidence>
<dbReference type="GO" id="GO:0015078">
    <property type="term" value="F:proton transmembrane transporter activity"/>
    <property type="evidence" value="ECO:0007669"/>
    <property type="project" value="InterPro"/>
</dbReference>
<evidence type="ECO:0000256" key="10">
    <source>
        <dbReference type="ARBA" id="ARBA00023136"/>
    </source>
</evidence>
<keyword evidence="6 14" id="KW-0375">Hydrogen ion transport</keyword>
<evidence type="ECO:0000313" key="17">
    <source>
        <dbReference type="EMBL" id="BBU26115.1"/>
    </source>
</evidence>
<accession>A0A1V1FLT0</accession>
<evidence type="ECO:0000256" key="9">
    <source>
        <dbReference type="ARBA" id="ARBA00023128"/>
    </source>
</evidence>
<name>A0A1V1FLT0_URAJA</name>
<dbReference type="EMBL" id="AP006822">
    <property type="protein sequence ID" value="BBU26115.1"/>
    <property type="molecule type" value="Genomic_DNA"/>
</dbReference>
<evidence type="ECO:0000256" key="15">
    <source>
        <dbReference type="SAM" id="Phobius"/>
    </source>
</evidence>
<dbReference type="InterPro" id="IPR001421">
    <property type="entry name" value="ATP8_metazoa"/>
</dbReference>
<evidence type="ECO:0000256" key="5">
    <source>
        <dbReference type="ARBA" id="ARBA00022692"/>
    </source>
</evidence>
<gene>
    <name evidence="16" type="primary">ATPase 8</name>
    <name evidence="17" type="synonym">ATPase8</name>
</gene>
<keyword evidence="7 15" id="KW-1133">Transmembrane helix</keyword>
<sequence>MPQLNPSPWFYILVTSWMIFLTIIPPKLLTHAFPNKPAPKTPKERSVFNWNWPWR</sequence>
<dbReference type="PANTHER" id="PTHR39937">
    <property type="entry name" value="ATP SYNTHASE PROTEIN 8"/>
    <property type="match status" value="1"/>
</dbReference>
<dbReference type="EMBL" id="AP017446">
    <property type="protein sequence ID" value="BAX03816.1"/>
    <property type="molecule type" value="Genomic_DNA"/>
</dbReference>
<dbReference type="GO" id="GO:0031966">
    <property type="term" value="C:mitochondrial membrane"/>
    <property type="evidence" value="ECO:0007669"/>
    <property type="project" value="UniProtKB-SubCell"/>
</dbReference>
<keyword evidence="11" id="KW-0066">ATP synthesis</keyword>
<keyword evidence="5 14" id="KW-0812">Transmembrane</keyword>
<evidence type="ECO:0000256" key="1">
    <source>
        <dbReference type="ARBA" id="ARBA00004304"/>
    </source>
</evidence>
<evidence type="ECO:0000256" key="14">
    <source>
        <dbReference type="RuleBase" id="RU003661"/>
    </source>
</evidence>
<protein>
    <recommendedName>
        <fullName evidence="14">ATP synthase complex subunit 8</fullName>
    </recommendedName>
</protein>
<dbReference type="InterPro" id="IPR050635">
    <property type="entry name" value="ATPase_protein_8"/>
</dbReference>
<evidence type="ECO:0000256" key="12">
    <source>
        <dbReference type="ARBA" id="ARBA00053067"/>
    </source>
</evidence>
<feature type="transmembrane region" description="Helical" evidence="15">
    <location>
        <begin position="6"/>
        <end position="24"/>
    </location>
</feature>
<evidence type="ECO:0000256" key="8">
    <source>
        <dbReference type="ARBA" id="ARBA00023065"/>
    </source>
</evidence>
<evidence type="ECO:0000256" key="3">
    <source>
        <dbReference type="ARBA" id="ARBA00022448"/>
    </source>
</evidence>
<evidence type="ECO:0000256" key="2">
    <source>
        <dbReference type="ARBA" id="ARBA00008892"/>
    </source>
</evidence>
<keyword evidence="8 14" id="KW-0406">Ion transport</keyword>
<keyword evidence="9 14" id="KW-0496">Mitochondrion</keyword>
<reference evidence="16" key="2">
    <citation type="journal article" date="2016" name="BMC Genomics">
        <title>Structure and variation of the mitochondrial genome of fishes.</title>
        <authorList>
            <person name="Satoh T.P."/>
            <person name="Miya M."/>
            <person name="Mabuchi K."/>
            <person name="Nishida M."/>
        </authorList>
    </citation>
    <scope>NUCLEOTIDE SEQUENCE</scope>
</reference>
<keyword evidence="10 15" id="KW-0472">Membrane</keyword>
<dbReference type="GO" id="GO:0045259">
    <property type="term" value="C:proton-transporting ATP synthase complex"/>
    <property type="evidence" value="ECO:0007669"/>
    <property type="project" value="UniProtKB-KW"/>
</dbReference>
<dbReference type="PANTHER" id="PTHR39937:SF1">
    <property type="entry name" value="ATP SYNTHASE PROTEIN 8"/>
    <property type="match status" value="1"/>
</dbReference>
<dbReference type="Pfam" id="PF00895">
    <property type="entry name" value="ATP-synt_8"/>
    <property type="match status" value="1"/>
</dbReference>
<dbReference type="AlphaFoldDB" id="A0A1V1FLT0"/>
<dbReference type="GO" id="GO:0015986">
    <property type="term" value="P:proton motive force-driven ATP synthesis"/>
    <property type="evidence" value="ECO:0007669"/>
    <property type="project" value="InterPro"/>
</dbReference>
<reference evidence="17" key="1">
    <citation type="submission" date="2004-04" db="EMBL/GenBank/DDBJ databases">
        <title>The ray-finned fish phylogeny.</title>
        <authorList>
            <person name="Miya M."/>
        </authorList>
    </citation>
    <scope>NUCLEOTIDE SEQUENCE</scope>
</reference>
<keyword evidence="4 14" id="KW-0138">CF(0)</keyword>
<keyword evidence="3 14" id="KW-0813">Transport</keyword>
<comment type="subcellular location">
    <subcellularLocation>
        <location evidence="1 14">Mitochondrion membrane</location>
        <topology evidence="1 14">Single-pass membrane protein</topology>
    </subcellularLocation>
</comment>
<evidence type="ECO:0000256" key="11">
    <source>
        <dbReference type="ARBA" id="ARBA00023310"/>
    </source>
</evidence>
<proteinExistence type="inferred from homology"/>
<evidence type="ECO:0000256" key="6">
    <source>
        <dbReference type="ARBA" id="ARBA00022781"/>
    </source>
</evidence>
<evidence type="ECO:0000256" key="7">
    <source>
        <dbReference type="ARBA" id="ARBA00022989"/>
    </source>
</evidence>
<comment type="similarity">
    <text evidence="2 14">Belongs to the ATPase protein 8 family.</text>
</comment>
<evidence type="ECO:0000256" key="13">
    <source>
        <dbReference type="ARBA" id="ARBA00064647"/>
    </source>
</evidence>